<keyword evidence="2" id="KW-1185">Reference proteome</keyword>
<dbReference type="EMBL" id="CAKKLH010000322">
    <property type="protein sequence ID" value="CAH0112088.1"/>
    <property type="molecule type" value="Genomic_DNA"/>
</dbReference>
<dbReference type="Proteomes" id="UP000789390">
    <property type="component" value="Unassembled WGS sequence"/>
</dbReference>
<comment type="caution">
    <text evidence="1">The sequence shown here is derived from an EMBL/GenBank/DDBJ whole genome shotgun (WGS) entry which is preliminary data.</text>
</comment>
<proteinExistence type="predicted"/>
<accession>A0A8J2WMQ5</accession>
<reference evidence="1" key="1">
    <citation type="submission" date="2021-11" db="EMBL/GenBank/DDBJ databases">
        <authorList>
            <person name="Schell T."/>
        </authorList>
    </citation>
    <scope>NUCLEOTIDE SEQUENCE</scope>
    <source>
        <strain evidence="1">M5</strain>
    </source>
</reference>
<gene>
    <name evidence="1" type="ORF">DGAL_LOCUS15800</name>
</gene>
<name>A0A8J2WMQ5_9CRUS</name>
<sequence length="93" mass="10143">MSCIIRDRQLLEYSVCSYCSSDMVFVVEQQQQRGPIGVPIDVSGFESMSPSINQSSSDAVVASNEPYSSDISFGEEVSDTLETGRRNCKSGYG</sequence>
<evidence type="ECO:0000313" key="2">
    <source>
        <dbReference type="Proteomes" id="UP000789390"/>
    </source>
</evidence>
<dbReference type="AlphaFoldDB" id="A0A8J2WMQ5"/>
<protein>
    <submittedName>
        <fullName evidence="1">Uncharacterized protein</fullName>
    </submittedName>
</protein>
<evidence type="ECO:0000313" key="1">
    <source>
        <dbReference type="EMBL" id="CAH0112088.1"/>
    </source>
</evidence>
<organism evidence="1 2">
    <name type="scientific">Daphnia galeata</name>
    <dbReference type="NCBI Taxonomy" id="27404"/>
    <lineage>
        <taxon>Eukaryota</taxon>
        <taxon>Metazoa</taxon>
        <taxon>Ecdysozoa</taxon>
        <taxon>Arthropoda</taxon>
        <taxon>Crustacea</taxon>
        <taxon>Branchiopoda</taxon>
        <taxon>Diplostraca</taxon>
        <taxon>Cladocera</taxon>
        <taxon>Anomopoda</taxon>
        <taxon>Daphniidae</taxon>
        <taxon>Daphnia</taxon>
    </lineage>
</organism>